<dbReference type="InterPro" id="IPR011990">
    <property type="entry name" value="TPR-like_helical_dom_sf"/>
</dbReference>
<dbReference type="Gene3D" id="1.25.40.10">
    <property type="entry name" value="Tetratricopeptide repeat domain"/>
    <property type="match status" value="1"/>
</dbReference>
<gene>
    <name evidence="5" type="ORF">SAMN05216236_13130</name>
</gene>
<keyword evidence="6" id="KW-1185">Reference proteome</keyword>
<proteinExistence type="inferred from homology"/>
<dbReference type="EMBL" id="FPAW01000031">
    <property type="protein sequence ID" value="SFU13207.1"/>
    <property type="molecule type" value="Genomic_DNA"/>
</dbReference>
<evidence type="ECO:0000256" key="4">
    <source>
        <dbReference type="ARBA" id="ARBA00022803"/>
    </source>
</evidence>
<dbReference type="CDD" id="cd05804">
    <property type="entry name" value="StaR_like"/>
    <property type="match status" value="1"/>
</dbReference>
<dbReference type="SUPFAM" id="SSF48452">
    <property type="entry name" value="TPR-like"/>
    <property type="match status" value="1"/>
</dbReference>
<evidence type="ECO:0000256" key="2">
    <source>
        <dbReference type="ARBA" id="ARBA00019992"/>
    </source>
</evidence>
<evidence type="ECO:0000256" key="3">
    <source>
        <dbReference type="ARBA" id="ARBA00022737"/>
    </source>
</evidence>
<name>A0A1I7DNH7_9RHOB</name>
<reference evidence="5 6" key="1">
    <citation type="submission" date="2016-10" db="EMBL/GenBank/DDBJ databases">
        <authorList>
            <person name="de Groot N.N."/>
        </authorList>
    </citation>
    <scope>NUCLEOTIDE SEQUENCE [LARGE SCALE GENOMIC DNA]</scope>
    <source>
        <strain evidence="5 6">CGMCC 1.10959</strain>
    </source>
</reference>
<organism evidence="5 6">
    <name type="scientific">Sedimentitalea nanhaiensis</name>
    <dbReference type="NCBI Taxonomy" id="999627"/>
    <lineage>
        <taxon>Bacteria</taxon>
        <taxon>Pseudomonadati</taxon>
        <taxon>Pseudomonadota</taxon>
        <taxon>Alphaproteobacteria</taxon>
        <taxon>Rhodobacterales</taxon>
        <taxon>Paracoccaceae</taxon>
        <taxon>Sedimentitalea</taxon>
    </lineage>
</organism>
<evidence type="ECO:0000313" key="6">
    <source>
        <dbReference type="Proteomes" id="UP000182466"/>
    </source>
</evidence>
<dbReference type="RefSeq" id="WP_027261151.1">
    <property type="nucleotide sequence ID" value="NZ_FPAW01000031.1"/>
</dbReference>
<dbReference type="PANTHER" id="PTHR16263:SF4">
    <property type="entry name" value="TETRATRICOPEPTIDE REPEAT PROTEIN 38"/>
    <property type="match status" value="1"/>
</dbReference>
<keyword evidence="3" id="KW-0677">Repeat</keyword>
<dbReference type="InterPro" id="IPR033891">
    <property type="entry name" value="TTC38"/>
</dbReference>
<evidence type="ECO:0000313" key="5">
    <source>
        <dbReference type="EMBL" id="SFU13207.1"/>
    </source>
</evidence>
<evidence type="ECO:0000256" key="1">
    <source>
        <dbReference type="ARBA" id="ARBA00005857"/>
    </source>
</evidence>
<dbReference type="OrthoDB" id="9815900at2"/>
<accession>A0A1I7DNH7</accession>
<dbReference type="eggNOG" id="COG0457">
    <property type="taxonomic scope" value="Bacteria"/>
</dbReference>
<keyword evidence="4" id="KW-0802">TPR repeat</keyword>
<protein>
    <recommendedName>
        <fullName evidence="2">Tetratricopeptide repeat protein 38</fullName>
    </recommendedName>
</protein>
<dbReference type="PANTHER" id="PTHR16263">
    <property type="entry name" value="TETRATRICOPEPTIDE REPEAT PROTEIN 38"/>
    <property type="match status" value="1"/>
</dbReference>
<dbReference type="STRING" id="999627.SAMN05216236_13130"/>
<sequence>MTQTDRYDNALSTQSDDARQSYVAGVDGVLGATYGTVQAFERAVLVDPGFALGHVGLARAHMMSGDMAAARIALRQAETLRGGLSERELAHIDLFGLLLSGQASQCRAAVREHVLSYPRDAMVAQLCTNVFGLIGFSGHAGREAELLAFTNALLPHYGRDWWMMSMHALSLCETGQINAATELMDQALDLNPVNANGSHFKAHALYEAGQTQTGMSYLADWLVGYDARAVLHGHLSWHLALWALQTGDTERMWQIIDDAVAPGAAQGLPINVLTDTASILYRAELAGVDVPDERWRQISAYAGRFFSETGQSFADIHAALAHAMAGDADRLAHVIATAKGPVRDLVEPVARGWHAIAEQDWQRALNDLTPVMASHERLGGSRAQRDLLELAYLNILLKLGHTDEARRLVRSRRPVLTAQAPVAGLDQGI</sequence>
<dbReference type="Proteomes" id="UP000182466">
    <property type="component" value="Unassembled WGS sequence"/>
</dbReference>
<dbReference type="AlphaFoldDB" id="A0A1I7DNH7"/>
<comment type="similarity">
    <text evidence="1">Belongs to the TTC38 family.</text>
</comment>